<reference evidence="1" key="1">
    <citation type="submission" date="2018-05" db="EMBL/GenBank/DDBJ databases">
        <authorList>
            <person name="Lanie J.A."/>
            <person name="Ng W.-L."/>
            <person name="Kazmierczak K.M."/>
            <person name="Andrzejewski T.M."/>
            <person name="Davidsen T.M."/>
            <person name="Wayne K.J."/>
            <person name="Tettelin H."/>
            <person name="Glass J.I."/>
            <person name="Rusch D."/>
            <person name="Podicherti R."/>
            <person name="Tsui H.-C.T."/>
            <person name="Winkler M.E."/>
        </authorList>
    </citation>
    <scope>NUCLEOTIDE SEQUENCE</scope>
</reference>
<proteinExistence type="predicted"/>
<dbReference type="AlphaFoldDB" id="A0A382NZ56"/>
<sequence length="24" mass="2640">MKILSLILALITLGLPLFGKDKEI</sequence>
<accession>A0A382NZ56</accession>
<protein>
    <submittedName>
        <fullName evidence="1">Uncharacterized protein</fullName>
    </submittedName>
</protein>
<gene>
    <name evidence="1" type="ORF">METZ01_LOCUS319243</name>
</gene>
<name>A0A382NZ56_9ZZZZ</name>
<organism evidence="1">
    <name type="scientific">marine metagenome</name>
    <dbReference type="NCBI Taxonomy" id="408172"/>
    <lineage>
        <taxon>unclassified sequences</taxon>
        <taxon>metagenomes</taxon>
        <taxon>ecological metagenomes</taxon>
    </lineage>
</organism>
<feature type="non-terminal residue" evidence="1">
    <location>
        <position position="24"/>
    </location>
</feature>
<evidence type="ECO:0000313" key="1">
    <source>
        <dbReference type="EMBL" id="SVC66389.1"/>
    </source>
</evidence>
<dbReference type="EMBL" id="UINC01103759">
    <property type="protein sequence ID" value="SVC66389.1"/>
    <property type="molecule type" value="Genomic_DNA"/>
</dbReference>